<keyword evidence="6" id="KW-1185">Reference proteome</keyword>
<dbReference type="PANTHER" id="PTHR44846">
    <property type="entry name" value="MANNOSYL-D-GLYCERATE TRANSPORT/METABOLISM SYSTEM REPRESSOR MNGR-RELATED"/>
    <property type="match status" value="1"/>
</dbReference>
<dbReference type="SUPFAM" id="SSF64288">
    <property type="entry name" value="Chorismate lyase-like"/>
    <property type="match status" value="1"/>
</dbReference>
<dbReference type="InterPro" id="IPR036390">
    <property type="entry name" value="WH_DNA-bd_sf"/>
</dbReference>
<evidence type="ECO:0000313" key="6">
    <source>
        <dbReference type="Proteomes" id="UP000256869"/>
    </source>
</evidence>
<keyword evidence="1" id="KW-0805">Transcription regulation</keyword>
<dbReference type="Proteomes" id="UP000256869">
    <property type="component" value="Unassembled WGS sequence"/>
</dbReference>
<comment type="caution">
    <text evidence="5">The sequence shown here is derived from an EMBL/GenBank/DDBJ whole genome shotgun (WGS) entry which is preliminary data.</text>
</comment>
<dbReference type="Pfam" id="PF00392">
    <property type="entry name" value="GntR"/>
    <property type="match status" value="1"/>
</dbReference>
<dbReference type="Gene3D" id="1.10.10.10">
    <property type="entry name" value="Winged helix-like DNA-binding domain superfamily/Winged helix DNA-binding domain"/>
    <property type="match status" value="1"/>
</dbReference>
<organism evidence="5 6">
    <name type="scientific">Cohnella lupini</name>
    <dbReference type="NCBI Taxonomy" id="1294267"/>
    <lineage>
        <taxon>Bacteria</taxon>
        <taxon>Bacillati</taxon>
        <taxon>Bacillota</taxon>
        <taxon>Bacilli</taxon>
        <taxon>Bacillales</taxon>
        <taxon>Paenibacillaceae</taxon>
        <taxon>Cohnella</taxon>
    </lineage>
</organism>
<dbReference type="InterPro" id="IPR000524">
    <property type="entry name" value="Tscrpt_reg_HTH_GntR"/>
</dbReference>
<reference evidence="5 6" key="1">
    <citation type="submission" date="2018-07" db="EMBL/GenBank/DDBJ databases">
        <title>Genomic Encyclopedia of Type Strains, Phase III (KMG-III): the genomes of soil and plant-associated and newly described type strains.</title>
        <authorList>
            <person name="Whitman W."/>
        </authorList>
    </citation>
    <scope>NUCLEOTIDE SEQUENCE [LARGE SCALE GENOMIC DNA]</scope>
    <source>
        <strain evidence="5 6">CECT 8236</strain>
    </source>
</reference>
<name>A0A3D9IXF4_9BACL</name>
<dbReference type="Gene3D" id="3.40.1410.10">
    <property type="entry name" value="Chorismate lyase-like"/>
    <property type="match status" value="1"/>
</dbReference>
<dbReference type="SUPFAM" id="SSF46785">
    <property type="entry name" value="Winged helix' DNA-binding domain"/>
    <property type="match status" value="1"/>
</dbReference>
<dbReference type="PRINTS" id="PR00035">
    <property type="entry name" value="HTHGNTR"/>
</dbReference>
<accession>A0A3D9IXF4</accession>
<dbReference type="InterPro" id="IPR036388">
    <property type="entry name" value="WH-like_DNA-bd_sf"/>
</dbReference>
<dbReference type="GO" id="GO:0003700">
    <property type="term" value="F:DNA-binding transcription factor activity"/>
    <property type="evidence" value="ECO:0007669"/>
    <property type="project" value="InterPro"/>
</dbReference>
<keyword evidence="3" id="KW-0804">Transcription</keyword>
<evidence type="ECO:0000256" key="3">
    <source>
        <dbReference type="ARBA" id="ARBA00023163"/>
    </source>
</evidence>
<dbReference type="InterPro" id="IPR028978">
    <property type="entry name" value="Chorismate_lyase_/UTRA_dom_sf"/>
</dbReference>
<dbReference type="InterPro" id="IPR050679">
    <property type="entry name" value="Bact_HTH_transcr_reg"/>
</dbReference>
<dbReference type="GO" id="GO:0003677">
    <property type="term" value="F:DNA binding"/>
    <property type="evidence" value="ECO:0007669"/>
    <property type="project" value="UniProtKB-KW"/>
</dbReference>
<evidence type="ECO:0000256" key="2">
    <source>
        <dbReference type="ARBA" id="ARBA00023125"/>
    </source>
</evidence>
<dbReference type="PROSITE" id="PS50949">
    <property type="entry name" value="HTH_GNTR"/>
    <property type="match status" value="1"/>
</dbReference>
<sequence length="234" mass="27327">MNKYEEISKVIADEIDRNLFAEGDKLPTEKTLAARFQVSRETIRKALKNLIELGKIYNIQGSGYYLRRNGLHMASTLNKFSSITELIQNANLTEGDIEVQIFKRKPNDEEIGMLNINKQDSMFILERIRTANGESIVYSRNILPQSIVGQDFAEYYEPGSLSKYLELKYGIYIVESLMEIQAVREEDVLPYRLKLSDPPLLKFIQVHYDDKANPIYISYDYMRNDLIRFYVRRT</sequence>
<dbReference type="EMBL" id="QRDY01000001">
    <property type="protein sequence ID" value="RED66287.1"/>
    <property type="molecule type" value="Genomic_DNA"/>
</dbReference>
<dbReference type="InterPro" id="IPR011663">
    <property type="entry name" value="UTRA"/>
</dbReference>
<dbReference type="GO" id="GO:0045892">
    <property type="term" value="P:negative regulation of DNA-templated transcription"/>
    <property type="evidence" value="ECO:0007669"/>
    <property type="project" value="TreeGrafter"/>
</dbReference>
<evidence type="ECO:0000259" key="4">
    <source>
        <dbReference type="PROSITE" id="PS50949"/>
    </source>
</evidence>
<dbReference type="SMART" id="SM00866">
    <property type="entry name" value="UTRA"/>
    <property type="match status" value="1"/>
</dbReference>
<dbReference type="AlphaFoldDB" id="A0A3D9IXF4"/>
<evidence type="ECO:0000313" key="5">
    <source>
        <dbReference type="EMBL" id="RED66287.1"/>
    </source>
</evidence>
<protein>
    <submittedName>
        <fullName evidence="5">GntR family transcriptional regulator</fullName>
    </submittedName>
</protein>
<dbReference type="SMART" id="SM00345">
    <property type="entry name" value="HTH_GNTR"/>
    <property type="match status" value="1"/>
</dbReference>
<dbReference type="CDD" id="cd07377">
    <property type="entry name" value="WHTH_GntR"/>
    <property type="match status" value="1"/>
</dbReference>
<dbReference type="Pfam" id="PF07702">
    <property type="entry name" value="UTRA"/>
    <property type="match status" value="1"/>
</dbReference>
<feature type="domain" description="HTH gntR-type" evidence="4">
    <location>
        <begin position="1"/>
        <end position="69"/>
    </location>
</feature>
<gene>
    <name evidence="5" type="ORF">DFP95_101786</name>
</gene>
<keyword evidence="2" id="KW-0238">DNA-binding</keyword>
<proteinExistence type="predicted"/>
<dbReference type="PANTHER" id="PTHR44846:SF17">
    <property type="entry name" value="GNTR-FAMILY TRANSCRIPTIONAL REGULATOR"/>
    <property type="match status" value="1"/>
</dbReference>
<evidence type="ECO:0000256" key="1">
    <source>
        <dbReference type="ARBA" id="ARBA00023015"/>
    </source>
</evidence>